<dbReference type="EMBL" id="CP133647">
    <property type="protein sequence ID" value="WNH04225.1"/>
    <property type="molecule type" value="Genomic_DNA"/>
</dbReference>
<dbReference type="Pfam" id="PF13835">
    <property type="entry name" value="DUF4194"/>
    <property type="match status" value="1"/>
</dbReference>
<organism evidence="1 2">
    <name type="scientific">Xenorhabdus griffiniae</name>
    <dbReference type="NCBI Taxonomy" id="351672"/>
    <lineage>
        <taxon>Bacteria</taxon>
        <taxon>Pseudomonadati</taxon>
        <taxon>Pseudomonadota</taxon>
        <taxon>Gammaproteobacteria</taxon>
        <taxon>Enterobacterales</taxon>
        <taxon>Morganellaceae</taxon>
        <taxon>Xenorhabdus</taxon>
    </lineage>
</organism>
<dbReference type="RefSeq" id="WP_189760889.1">
    <property type="nucleotide sequence ID" value="NZ_CAWPOC010000026.1"/>
</dbReference>
<evidence type="ECO:0000313" key="2">
    <source>
        <dbReference type="Proteomes" id="UP001300348"/>
    </source>
</evidence>
<keyword evidence="2" id="KW-1185">Reference proteome</keyword>
<reference evidence="1 2" key="1">
    <citation type="journal article" date="2023" name="Access Microbiol">
        <title>The genome of a steinernematid-associated Pseudomonas piscis bacterium encodes the biosynthesis of insect toxins.</title>
        <authorList>
            <person name="Awori R.M."/>
            <person name="Hendre P."/>
            <person name="Amugune N.O."/>
        </authorList>
    </citation>
    <scope>NUCLEOTIDE SEQUENCE [LARGE SCALE GENOMIC DNA]</scope>
    <source>
        <strain evidence="1 2">97</strain>
    </source>
</reference>
<name>A0ABY9XNP8_9GAMM</name>
<dbReference type="InterPro" id="IPR025449">
    <property type="entry name" value="JetB"/>
</dbReference>
<dbReference type="Proteomes" id="UP001300348">
    <property type="component" value="Chromosome"/>
</dbReference>
<gene>
    <name evidence="1" type="ORF">QL112_018360</name>
</gene>
<evidence type="ECO:0000313" key="1">
    <source>
        <dbReference type="EMBL" id="WNH04225.1"/>
    </source>
</evidence>
<accession>A0ABY9XNP8</accession>
<proteinExistence type="predicted"/>
<protein>
    <submittedName>
        <fullName evidence="1">DUF4194 domain-containing protein</fullName>
    </submittedName>
</protein>
<sequence>MAVFFDKFINQHNAIDSDNNSAQQGNDVTEHNDVTGHIVENIAGSETRTVKKIREAAQELLKYGLLEEANKPKLYRTVLTHPEEIIRILEPLDLDIGIDEIRGVLYVKVKLDEVQEQNEWSHPLVRRQRLNLEQSLLVAILRQHFIAWEQESGIGANQVQIAIDDLLPQLQVYLGDPGSESKERTRLINLLDQLKVHGLVTSPDDHERITIRPIIAHLADPANLQALLTWLREQVAHQTPLDDTSKKDNSEEEA</sequence>
<dbReference type="GeneID" id="88857562"/>